<evidence type="ECO:0000313" key="2">
    <source>
        <dbReference type="Proteomes" id="UP000037146"/>
    </source>
</evidence>
<gene>
    <name evidence="1" type="ORF">AC625_22670</name>
</gene>
<accession>A0A0K9GZ45</accession>
<dbReference type="RefSeq" id="WP_049683340.1">
    <property type="nucleotide sequence ID" value="NZ_LFZW01000001.1"/>
</dbReference>
<protein>
    <submittedName>
        <fullName evidence="1">Uncharacterized protein</fullName>
    </submittedName>
</protein>
<keyword evidence="2" id="KW-1185">Reference proteome</keyword>
<organism evidence="1 2">
    <name type="scientific">Peribacillus loiseleuriae</name>
    <dbReference type="NCBI Taxonomy" id="1679170"/>
    <lineage>
        <taxon>Bacteria</taxon>
        <taxon>Bacillati</taxon>
        <taxon>Bacillota</taxon>
        <taxon>Bacilli</taxon>
        <taxon>Bacillales</taxon>
        <taxon>Bacillaceae</taxon>
        <taxon>Peribacillus</taxon>
    </lineage>
</organism>
<comment type="caution">
    <text evidence="1">The sequence shown here is derived from an EMBL/GenBank/DDBJ whole genome shotgun (WGS) entry which is preliminary data.</text>
</comment>
<proteinExistence type="predicted"/>
<dbReference type="PATRIC" id="fig|1679170.3.peg.5109"/>
<dbReference type="STRING" id="1679170.AC625_22670"/>
<dbReference type="EMBL" id="LFZW01000001">
    <property type="protein sequence ID" value="KMY51984.1"/>
    <property type="molecule type" value="Genomic_DNA"/>
</dbReference>
<evidence type="ECO:0000313" key="1">
    <source>
        <dbReference type="EMBL" id="KMY51984.1"/>
    </source>
</evidence>
<sequence length="102" mass="12672">MKKREVHRSSLQEAHSFRCWEEWSAFILELKLSVLDWQHHILQTRFELARKLYNTALSYVLKQYQLMKESKTFRKQLRLYRETKLKLEYTTHKESLRLNKEK</sequence>
<dbReference type="Proteomes" id="UP000037146">
    <property type="component" value="Unassembled WGS sequence"/>
</dbReference>
<dbReference type="OrthoDB" id="1652909at2"/>
<dbReference type="AlphaFoldDB" id="A0A0K9GZ45"/>
<reference evidence="2" key="1">
    <citation type="submission" date="2015-07" db="EMBL/GenBank/DDBJ databases">
        <title>Genome sequencing project for genomic taxonomy and phylogenomics of Bacillus-like bacteria.</title>
        <authorList>
            <person name="Liu B."/>
            <person name="Wang J."/>
            <person name="Zhu Y."/>
            <person name="Liu G."/>
            <person name="Chen Q."/>
            <person name="Chen Z."/>
            <person name="Lan J."/>
            <person name="Che J."/>
            <person name="Ge C."/>
            <person name="Shi H."/>
            <person name="Pan Z."/>
            <person name="Liu X."/>
        </authorList>
    </citation>
    <scope>NUCLEOTIDE SEQUENCE [LARGE SCALE GENOMIC DNA]</scope>
    <source>
        <strain evidence="2">FJAT-27997</strain>
    </source>
</reference>
<name>A0A0K9GZ45_9BACI</name>